<feature type="domain" description="Nematode cuticle collagen N-terminal" evidence="2">
    <location>
        <begin position="8"/>
        <end position="60"/>
    </location>
</feature>
<protein>
    <submittedName>
        <fullName evidence="4">Nematode cuticle collagen N-terminal domain-containing protein</fullName>
    </submittedName>
</protein>
<accession>A0A914RS16</accession>
<dbReference type="InterPro" id="IPR002486">
    <property type="entry name" value="Col_cuticle_N"/>
</dbReference>
<dbReference type="GO" id="GO:0042302">
    <property type="term" value="F:structural constituent of cuticle"/>
    <property type="evidence" value="ECO:0007669"/>
    <property type="project" value="InterPro"/>
</dbReference>
<reference evidence="4" key="1">
    <citation type="submission" date="2022-11" db="UniProtKB">
        <authorList>
            <consortium name="WormBaseParasite"/>
        </authorList>
    </citation>
    <scope>IDENTIFICATION</scope>
</reference>
<evidence type="ECO:0000313" key="3">
    <source>
        <dbReference type="Proteomes" id="UP000887564"/>
    </source>
</evidence>
<dbReference type="PANTHER" id="PTHR24637">
    <property type="entry name" value="COLLAGEN"/>
    <property type="match status" value="1"/>
</dbReference>
<evidence type="ECO:0000259" key="2">
    <source>
        <dbReference type="SMART" id="SM01088"/>
    </source>
</evidence>
<evidence type="ECO:0000313" key="4">
    <source>
        <dbReference type="WBParaSite" id="PEQ_0000762301-mRNA-1"/>
    </source>
</evidence>
<dbReference type="Proteomes" id="UP000887564">
    <property type="component" value="Unplaced"/>
</dbReference>
<keyword evidence="1" id="KW-0677">Repeat</keyword>
<proteinExistence type="predicted"/>
<organism evidence="3 4">
    <name type="scientific">Parascaris equorum</name>
    <name type="common">Equine roundworm</name>
    <dbReference type="NCBI Taxonomy" id="6256"/>
    <lineage>
        <taxon>Eukaryota</taxon>
        <taxon>Metazoa</taxon>
        <taxon>Ecdysozoa</taxon>
        <taxon>Nematoda</taxon>
        <taxon>Chromadorea</taxon>
        <taxon>Rhabditida</taxon>
        <taxon>Spirurina</taxon>
        <taxon>Ascaridomorpha</taxon>
        <taxon>Ascaridoidea</taxon>
        <taxon>Ascarididae</taxon>
        <taxon>Parascaris</taxon>
    </lineage>
</organism>
<dbReference type="SMART" id="SM01088">
    <property type="entry name" value="Col_cuticle_N"/>
    <property type="match status" value="1"/>
</dbReference>
<evidence type="ECO:0000256" key="1">
    <source>
        <dbReference type="ARBA" id="ARBA00022737"/>
    </source>
</evidence>
<dbReference type="Pfam" id="PF01484">
    <property type="entry name" value="Col_cuticle_N"/>
    <property type="match status" value="1"/>
</dbReference>
<name>A0A914RS16_PAREQ</name>
<dbReference type="PANTHER" id="PTHR24637:SF194">
    <property type="entry name" value="CUTICLE COLLAGEN 10-RELATED"/>
    <property type="match status" value="1"/>
</dbReference>
<sequence length="139" mass="15523">MNMHETKAIVCAATLLSSLATLVCLLVIPSLYSTINELHNQVIDGVQVFRVETDSAWTRMMNLQISMTPVSKPRENPFNSVFRKKRQNFGGLPDYCHCEPPKYNCPAGPPGPAGDPGPDGRKQLILLFFELFSNLCPEW</sequence>
<keyword evidence="3" id="KW-1185">Reference proteome</keyword>
<dbReference type="AlphaFoldDB" id="A0A914RS16"/>
<dbReference type="WBParaSite" id="PEQ_0000762301-mRNA-1">
    <property type="protein sequence ID" value="PEQ_0000762301-mRNA-1"/>
    <property type="gene ID" value="PEQ_0000762301"/>
</dbReference>